<keyword evidence="1" id="KW-0812">Transmembrane</keyword>
<protein>
    <submittedName>
        <fullName evidence="2">Uncharacterized protein</fullName>
    </submittedName>
</protein>
<organism evidence="2">
    <name type="scientific">Rhizophora mucronata</name>
    <name type="common">Asiatic mangrove</name>
    <dbReference type="NCBI Taxonomy" id="61149"/>
    <lineage>
        <taxon>Eukaryota</taxon>
        <taxon>Viridiplantae</taxon>
        <taxon>Streptophyta</taxon>
        <taxon>Embryophyta</taxon>
        <taxon>Tracheophyta</taxon>
        <taxon>Spermatophyta</taxon>
        <taxon>Magnoliopsida</taxon>
        <taxon>eudicotyledons</taxon>
        <taxon>Gunneridae</taxon>
        <taxon>Pentapetalae</taxon>
        <taxon>rosids</taxon>
        <taxon>fabids</taxon>
        <taxon>Malpighiales</taxon>
        <taxon>Rhizophoraceae</taxon>
        <taxon>Rhizophora</taxon>
    </lineage>
</organism>
<evidence type="ECO:0000313" key="2">
    <source>
        <dbReference type="EMBL" id="MBX64902.1"/>
    </source>
</evidence>
<keyword evidence="1" id="KW-1133">Transmembrane helix</keyword>
<dbReference type="AlphaFoldDB" id="A0A2P2QD14"/>
<proteinExistence type="predicted"/>
<reference evidence="2" key="1">
    <citation type="submission" date="2018-02" db="EMBL/GenBank/DDBJ databases">
        <title>Rhizophora mucronata_Transcriptome.</title>
        <authorList>
            <person name="Meera S.P."/>
            <person name="Sreeshan A."/>
            <person name="Augustine A."/>
        </authorList>
    </citation>
    <scope>NUCLEOTIDE SEQUENCE</scope>
    <source>
        <tissue evidence="2">Leaf</tissue>
    </source>
</reference>
<feature type="transmembrane region" description="Helical" evidence="1">
    <location>
        <begin position="15"/>
        <end position="37"/>
    </location>
</feature>
<evidence type="ECO:0000256" key="1">
    <source>
        <dbReference type="SAM" id="Phobius"/>
    </source>
</evidence>
<keyword evidence="1" id="KW-0472">Membrane</keyword>
<dbReference type="EMBL" id="GGEC01084418">
    <property type="protein sequence ID" value="MBX64902.1"/>
    <property type="molecule type" value="Transcribed_RNA"/>
</dbReference>
<accession>A0A2P2QD14</accession>
<name>A0A2P2QD14_RHIMU</name>
<sequence>MFNNADCFLSKLFCFAYWLPMVFVFVILPTSVARFVISLDIERN</sequence>